<keyword evidence="2" id="KW-1185">Reference proteome</keyword>
<protein>
    <submittedName>
        <fullName evidence="1">Uncharacterized protein</fullName>
    </submittedName>
</protein>
<dbReference type="Proteomes" id="UP001055811">
    <property type="component" value="Linkage Group LG06"/>
</dbReference>
<name>A0ACB9BJK6_CICIN</name>
<reference evidence="2" key="1">
    <citation type="journal article" date="2022" name="Mol. Ecol. Resour.">
        <title>The genomes of chicory, endive, great burdock and yacon provide insights into Asteraceae palaeo-polyploidization history and plant inulin production.</title>
        <authorList>
            <person name="Fan W."/>
            <person name="Wang S."/>
            <person name="Wang H."/>
            <person name="Wang A."/>
            <person name="Jiang F."/>
            <person name="Liu H."/>
            <person name="Zhao H."/>
            <person name="Xu D."/>
            <person name="Zhang Y."/>
        </authorList>
    </citation>
    <scope>NUCLEOTIDE SEQUENCE [LARGE SCALE GENOMIC DNA]</scope>
    <source>
        <strain evidence="2">cv. Punajuju</strain>
    </source>
</reference>
<gene>
    <name evidence="1" type="ORF">L2E82_33240</name>
</gene>
<sequence length="191" mass="21944">MTRILTSYQNFKKTEELTCINLQEKLASESGDVGAADELTEIIQRHLEDKNIKQLDVTGLNQLDRHLHNFLCQVRIRKTQLKMGVVKGLQQQEMQLNKEKKIMMEKVKVKPNLSKFSYNCPLIKVLQIEAARMNEMTEDSDDDAAAEQCNKLIRSDDTRITLLSVLTELHKPRCNMQTAAANFLDIILTRV</sequence>
<organism evidence="1 2">
    <name type="scientific">Cichorium intybus</name>
    <name type="common">Chicory</name>
    <dbReference type="NCBI Taxonomy" id="13427"/>
    <lineage>
        <taxon>Eukaryota</taxon>
        <taxon>Viridiplantae</taxon>
        <taxon>Streptophyta</taxon>
        <taxon>Embryophyta</taxon>
        <taxon>Tracheophyta</taxon>
        <taxon>Spermatophyta</taxon>
        <taxon>Magnoliopsida</taxon>
        <taxon>eudicotyledons</taxon>
        <taxon>Gunneridae</taxon>
        <taxon>Pentapetalae</taxon>
        <taxon>asterids</taxon>
        <taxon>campanulids</taxon>
        <taxon>Asterales</taxon>
        <taxon>Asteraceae</taxon>
        <taxon>Cichorioideae</taxon>
        <taxon>Cichorieae</taxon>
        <taxon>Cichoriinae</taxon>
        <taxon>Cichorium</taxon>
    </lineage>
</organism>
<proteinExistence type="predicted"/>
<dbReference type="EMBL" id="CM042014">
    <property type="protein sequence ID" value="KAI3722210.1"/>
    <property type="molecule type" value="Genomic_DNA"/>
</dbReference>
<evidence type="ECO:0000313" key="1">
    <source>
        <dbReference type="EMBL" id="KAI3722210.1"/>
    </source>
</evidence>
<accession>A0ACB9BJK6</accession>
<evidence type="ECO:0000313" key="2">
    <source>
        <dbReference type="Proteomes" id="UP001055811"/>
    </source>
</evidence>
<comment type="caution">
    <text evidence="1">The sequence shown here is derived from an EMBL/GenBank/DDBJ whole genome shotgun (WGS) entry which is preliminary data.</text>
</comment>
<reference evidence="1 2" key="2">
    <citation type="journal article" date="2022" name="Mol. Ecol. Resour.">
        <title>The genomes of chicory, endive, great burdock and yacon provide insights into Asteraceae paleo-polyploidization history and plant inulin production.</title>
        <authorList>
            <person name="Fan W."/>
            <person name="Wang S."/>
            <person name="Wang H."/>
            <person name="Wang A."/>
            <person name="Jiang F."/>
            <person name="Liu H."/>
            <person name="Zhao H."/>
            <person name="Xu D."/>
            <person name="Zhang Y."/>
        </authorList>
    </citation>
    <scope>NUCLEOTIDE SEQUENCE [LARGE SCALE GENOMIC DNA]</scope>
    <source>
        <strain evidence="2">cv. Punajuju</strain>
        <tissue evidence="1">Leaves</tissue>
    </source>
</reference>